<dbReference type="Gramene" id="mRNA:HanXRQr2_Chr05g0230271">
    <property type="protein sequence ID" value="mRNA:HanXRQr2_Chr05g0230271"/>
    <property type="gene ID" value="HanXRQr2_Chr05g0230271"/>
</dbReference>
<reference evidence="1" key="1">
    <citation type="journal article" date="2017" name="Nature">
        <title>The sunflower genome provides insights into oil metabolism, flowering and Asterid evolution.</title>
        <authorList>
            <person name="Badouin H."/>
            <person name="Gouzy J."/>
            <person name="Grassa C.J."/>
            <person name="Murat F."/>
            <person name="Staton S.E."/>
            <person name="Cottret L."/>
            <person name="Lelandais-Briere C."/>
            <person name="Owens G.L."/>
            <person name="Carrere S."/>
            <person name="Mayjonade B."/>
            <person name="Legrand L."/>
            <person name="Gill N."/>
            <person name="Kane N.C."/>
            <person name="Bowers J.E."/>
            <person name="Hubner S."/>
            <person name="Bellec A."/>
            <person name="Berard A."/>
            <person name="Berges H."/>
            <person name="Blanchet N."/>
            <person name="Boniface M.C."/>
            <person name="Brunel D."/>
            <person name="Catrice O."/>
            <person name="Chaidir N."/>
            <person name="Claudel C."/>
            <person name="Donnadieu C."/>
            <person name="Faraut T."/>
            <person name="Fievet G."/>
            <person name="Helmstetter N."/>
            <person name="King M."/>
            <person name="Knapp S.J."/>
            <person name="Lai Z."/>
            <person name="Le Paslier M.C."/>
            <person name="Lippi Y."/>
            <person name="Lorenzon L."/>
            <person name="Mandel J.R."/>
            <person name="Marage G."/>
            <person name="Marchand G."/>
            <person name="Marquand E."/>
            <person name="Bret-Mestries E."/>
            <person name="Morien E."/>
            <person name="Nambeesan S."/>
            <person name="Nguyen T."/>
            <person name="Pegot-Espagnet P."/>
            <person name="Pouilly N."/>
            <person name="Raftis F."/>
            <person name="Sallet E."/>
            <person name="Schiex T."/>
            <person name="Thomas J."/>
            <person name="Vandecasteele C."/>
            <person name="Vares D."/>
            <person name="Vear F."/>
            <person name="Vautrin S."/>
            <person name="Crespi M."/>
            <person name="Mangin B."/>
            <person name="Burke J.M."/>
            <person name="Salse J."/>
            <person name="Munos S."/>
            <person name="Vincourt P."/>
            <person name="Rieseberg L.H."/>
            <person name="Langlade N.B."/>
        </authorList>
    </citation>
    <scope>NUCLEOTIDE SEQUENCE</scope>
    <source>
        <tissue evidence="1">Leaves</tissue>
    </source>
</reference>
<comment type="caution">
    <text evidence="1">The sequence shown here is derived from an EMBL/GenBank/DDBJ whole genome shotgun (WGS) entry which is preliminary data.</text>
</comment>
<evidence type="ECO:0000313" key="2">
    <source>
        <dbReference type="Proteomes" id="UP000215914"/>
    </source>
</evidence>
<name>A0A9K3J3I4_HELAN</name>
<protein>
    <submittedName>
        <fullName evidence="1">Uncharacterized protein</fullName>
    </submittedName>
</protein>
<keyword evidence="2" id="KW-1185">Reference proteome</keyword>
<dbReference type="Proteomes" id="UP000215914">
    <property type="component" value="Unassembled WGS sequence"/>
</dbReference>
<sequence>MRFYNSFANPSSSHLLRRLWTPPHLCRSLFFLEINFLGWLTNWELVK</sequence>
<dbReference type="EMBL" id="MNCJ02000320">
    <property type="protein sequence ID" value="KAF5807145.1"/>
    <property type="molecule type" value="Genomic_DNA"/>
</dbReference>
<proteinExistence type="predicted"/>
<evidence type="ECO:0000313" key="1">
    <source>
        <dbReference type="EMBL" id="KAF5807145.1"/>
    </source>
</evidence>
<gene>
    <name evidence="1" type="ORF">HanXRQr2_Chr05g0230271</name>
</gene>
<reference evidence="1" key="2">
    <citation type="submission" date="2020-06" db="EMBL/GenBank/DDBJ databases">
        <title>Helianthus annuus Genome sequencing and assembly Release 2.</title>
        <authorList>
            <person name="Gouzy J."/>
            <person name="Langlade N."/>
            <person name="Munos S."/>
        </authorList>
    </citation>
    <scope>NUCLEOTIDE SEQUENCE</scope>
    <source>
        <tissue evidence="1">Leaves</tissue>
    </source>
</reference>
<dbReference type="AlphaFoldDB" id="A0A9K3J3I4"/>
<accession>A0A9K3J3I4</accession>
<organism evidence="1 2">
    <name type="scientific">Helianthus annuus</name>
    <name type="common">Common sunflower</name>
    <dbReference type="NCBI Taxonomy" id="4232"/>
    <lineage>
        <taxon>Eukaryota</taxon>
        <taxon>Viridiplantae</taxon>
        <taxon>Streptophyta</taxon>
        <taxon>Embryophyta</taxon>
        <taxon>Tracheophyta</taxon>
        <taxon>Spermatophyta</taxon>
        <taxon>Magnoliopsida</taxon>
        <taxon>eudicotyledons</taxon>
        <taxon>Gunneridae</taxon>
        <taxon>Pentapetalae</taxon>
        <taxon>asterids</taxon>
        <taxon>campanulids</taxon>
        <taxon>Asterales</taxon>
        <taxon>Asteraceae</taxon>
        <taxon>Asteroideae</taxon>
        <taxon>Heliantheae alliance</taxon>
        <taxon>Heliantheae</taxon>
        <taxon>Helianthus</taxon>
    </lineage>
</organism>